<evidence type="ECO:0000313" key="1">
    <source>
        <dbReference type="EMBL" id="GAW00480.1"/>
    </source>
</evidence>
<protein>
    <recommendedName>
        <fullName evidence="3">F-box domain-containing protein</fullName>
    </recommendedName>
</protein>
<comment type="caution">
    <text evidence="1">The sequence shown here is derived from an EMBL/GenBank/DDBJ whole genome shotgun (WGS) entry which is preliminary data.</text>
</comment>
<dbReference type="CDD" id="cd09917">
    <property type="entry name" value="F-box_SF"/>
    <property type="match status" value="1"/>
</dbReference>
<evidence type="ECO:0008006" key="3">
    <source>
        <dbReference type="Google" id="ProtNLM"/>
    </source>
</evidence>
<keyword evidence="2" id="KW-1185">Reference proteome</keyword>
<proteinExistence type="predicted"/>
<dbReference type="EMBL" id="BDGU01000031">
    <property type="protein sequence ID" value="GAW00480.1"/>
    <property type="molecule type" value="Genomic_DNA"/>
</dbReference>
<sequence>MSPHRKASILRFRISNDVLFSILEYLDPPSLWRACKAFRRIYSLAMDYQSLRYKYELAVSGMKDGLVPYSTAPPISRLQLLLSYRKGWLELAWTHEHRLQISSPAQVGSSGGFVHQIHSHGPFSTVEISELPSCRKNRPPALTRHLKFTTSVVDRVVVDLVEVLIVTAQIFSHQGQIGVQLHFRDLWSFAKHPRARALTYEFSSPISANTAIVRMTFLVCGSKLAVSLELSGGRFKHLILNWLNFDARWLDDQDIQFLDETYLFGVASISVVREFELPETWSNTIVKFLPNSSPRSDISQSSDALFYAAPETRVFAISSTPAAISHSGYYPMNWLFLKESYFRFPSRKDGFRVSWRQWGRYCLIKEIDVPPSAIRGPCVVGTKVFYVENALAHSSRSPTPSSRSTRLRVIDFSPFAEPDEFPRGWTFVGPRASLFPIESRRSIPSSSVDGLPVEGLDATEDNVILFLESRQGHQSVNVLTFVCSPATICTREPDALRKVLFKESIKTTWNLIGRLCQKQFAGICAPGCLNDILIGIVTDSD</sequence>
<dbReference type="AlphaFoldDB" id="A0A1Q3DZW5"/>
<reference evidence="1 2" key="2">
    <citation type="submission" date="2017-02" db="EMBL/GenBank/DDBJ databases">
        <title>A genome survey and senescence transcriptome analysis in Lentinula edodes.</title>
        <authorList>
            <person name="Sakamoto Y."/>
            <person name="Nakade K."/>
            <person name="Sato S."/>
            <person name="Yoshida Y."/>
            <person name="Miyazaki K."/>
            <person name="Natsume S."/>
            <person name="Konno N."/>
        </authorList>
    </citation>
    <scope>NUCLEOTIDE SEQUENCE [LARGE SCALE GENOMIC DNA]</scope>
    <source>
        <strain evidence="1 2">NBRC 111202</strain>
    </source>
</reference>
<accession>A0A1Q3DZW5</accession>
<name>A0A1Q3DZW5_LENED</name>
<reference evidence="1 2" key="1">
    <citation type="submission" date="2016-08" db="EMBL/GenBank/DDBJ databases">
        <authorList>
            <consortium name="Lentinula edodes genome sequencing consortium"/>
            <person name="Sakamoto Y."/>
            <person name="Nakade K."/>
            <person name="Sato S."/>
            <person name="Yoshida Y."/>
            <person name="Miyazaki K."/>
            <person name="Natsume S."/>
            <person name="Konno N."/>
        </authorList>
    </citation>
    <scope>NUCLEOTIDE SEQUENCE [LARGE SCALE GENOMIC DNA]</scope>
    <source>
        <strain evidence="1 2">NBRC 111202</strain>
    </source>
</reference>
<evidence type="ECO:0000313" key="2">
    <source>
        <dbReference type="Proteomes" id="UP000188533"/>
    </source>
</evidence>
<organism evidence="1 2">
    <name type="scientific">Lentinula edodes</name>
    <name type="common">Shiitake mushroom</name>
    <name type="synonym">Lentinus edodes</name>
    <dbReference type="NCBI Taxonomy" id="5353"/>
    <lineage>
        <taxon>Eukaryota</taxon>
        <taxon>Fungi</taxon>
        <taxon>Dikarya</taxon>
        <taxon>Basidiomycota</taxon>
        <taxon>Agaricomycotina</taxon>
        <taxon>Agaricomycetes</taxon>
        <taxon>Agaricomycetidae</taxon>
        <taxon>Agaricales</taxon>
        <taxon>Marasmiineae</taxon>
        <taxon>Omphalotaceae</taxon>
        <taxon>Lentinula</taxon>
    </lineage>
</organism>
<gene>
    <name evidence="1" type="ORF">LENED_002004</name>
</gene>
<dbReference type="Proteomes" id="UP000188533">
    <property type="component" value="Unassembled WGS sequence"/>
</dbReference>